<dbReference type="STRING" id="1080227.A8L45_12235"/>
<dbReference type="Pfam" id="PF03352">
    <property type="entry name" value="Adenine_glyco"/>
    <property type="match status" value="1"/>
</dbReference>
<evidence type="ECO:0000313" key="2">
    <source>
        <dbReference type="Proteomes" id="UP000094936"/>
    </source>
</evidence>
<dbReference type="InterPro" id="IPR005019">
    <property type="entry name" value="Adenine_glyco"/>
</dbReference>
<dbReference type="GO" id="GO:0008725">
    <property type="term" value="F:DNA-3-methyladenine glycosylase activity"/>
    <property type="evidence" value="ECO:0007669"/>
    <property type="project" value="InterPro"/>
</dbReference>
<comment type="caution">
    <text evidence="1">The sequence shown here is derived from an EMBL/GenBank/DDBJ whole genome shotgun (WGS) entry which is preliminary data.</text>
</comment>
<organism evidence="1 2">
    <name type="scientific">Veronia pacifica</name>
    <dbReference type="NCBI Taxonomy" id="1080227"/>
    <lineage>
        <taxon>Bacteria</taxon>
        <taxon>Pseudomonadati</taxon>
        <taxon>Pseudomonadota</taxon>
        <taxon>Gammaproteobacteria</taxon>
        <taxon>Vibrionales</taxon>
        <taxon>Vibrionaceae</taxon>
        <taxon>Veronia</taxon>
    </lineage>
</organism>
<dbReference type="Proteomes" id="UP000094936">
    <property type="component" value="Unassembled WGS sequence"/>
</dbReference>
<accession>A0A1C3EI46</accession>
<dbReference type="InterPro" id="IPR052891">
    <property type="entry name" value="DNA-3mA_glycosylase"/>
</dbReference>
<dbReference type="EMBL" id="LYBM01000021">
    <property type="protein sequence ID" value="ODA32900.1"/>
    <property type="molecule type" value="Genomic_DNA"/>
</dbReference>
<dbReference type="Gene3D" id="1.10.340.30">
    <property type="entry name" value="Hypothetical protein, domain 2"/>
    <property type="match status" value="1"/>
</dbReference>
<protein>
    <submittedName>
        <fullName evidence="1">3-methyladenine DNA glycosylase</fullName>
    </submittedName>
</protein>
<dbReference type="PANTHER" id="PTHR30037:SF3">
    <property type="entry name" value="BLR0857 PROTEIN"/>
    <property type="match status" value="1"/>
</dbReference>
<dbReference type="InterPro" id="IPR011257">
    <property type="entry name" value="DNA_glycosylase"/>
</dbReference>
<dbReference type="SUPFAM" id="SSF48150">
    <property type="entry name" value="DNA-glycosylase"/>
    <property type="match status" value="1"/>
</dbReference>
<proteinExistence type="predicted"/>
<evidence type="ECO:0000313" key="1">
    <source>
        <dbReference type="EMBL" id="ODA32900.1"/>
    </source>
</evidence>
<gene>
    <name evidence="1" type="ORF">A8L45_12235</name>
</gene>
<dbReference type="AlphaFoldDB" id="A0A1C3EI46"/>
<dbReference type="RefSeq" id="WP_068902651.1">
    <property type="nucleotide sequence ID" value="NZ_JBHUIF010000024.1"/>
</dbReference>
<reference evidence="1 2" key="1">
    <citation type="submission" date="2016-05" db="EMBL/GenBank/DDBJ databases">
        <title>Genomic Taxonomy of the Vibrionaceae.</title>
        <authorList>
            <person name="Gomez-Gil B."/>
            <person name="Enciso-Ibarra J."/>
        </authorList>
    </citation>
    <scope>NUCLEOTIDE SEQUENCE [LARGE SCALE GENOMIC DNA]</scope>
    <source>
        <strain evidence="1 2">CAIM 1920</strain>
    </source>
</reference>
<dbReference type="GO" id="GO:0006284">
    <property type="term" value="P:base-excision repair"/>
    <property type="evidence" value="ECO:0007669"/>
    <property type="project" value="InterPro"/>
</dbReference>
<dbReference type="OrthoDB" id="9795156at2"/>
<name>A0A1C3EI46_9GAMM</name>
<keyword evidence="2" id="KW-1185">Reference proteome</keyword>
<dbReference type="PANTHER" id="PTHR30037">
    <property type="entry name" value="DNA-3-METHYLADENINE GLYCOSYLASE 1"/>
    <property type="match status" value="1"/>
</dbReference>
<sequence>MIFEDFDKIFHRAAERKGSVRALEQRLVQPKSVEELKSIPDHRWLSALTLKVFQSGMNWQIVRNKWPAFEEVFWEFDIEKMGLIPPEMWEKKAKNPAIIRHLGRVMTIPENALMIQRIAREHGSFSNLIAEWPVDDIVGLWRFLKARGKRLGGRTAPYTLRLLGKDTFVITNDIDSYLRAYKIIDGSADTQKSLKAAQSVFNTWHQQSGRPLCQISQIIALSMGDNRV</sequence>